<proteinExistence type="predicted"/>
<sequence>MASVPILGIAGPWLSPVRAGQRGLAVFLFHDVTDNPSPYSLQVRTCTDPSLFVRQLAWIRHRFTILHPQQIERGEIPPRSALLTFDDGFLSFRKVALPLLESENLPAIVFLNMDVVEGSPNAAALTAWSCRGNLFDQDLWEESQPRKYERALQFLQDSGERSAFQEFQGRFLDEADVAALDGHPLVTFGSHLSNHWYGPSLNGREFDEALKTNHR</sequence>
<dbReference type="InterPro" id="IPR011330">
    <property type="entry name" value="Glyco_hydro/deAcase_b/a-brl"/>
</dbReference>
<dbReference type="GO" id="GO:0005975">
    <property type="term" value="P:carbohydrate metabolic process"/>
    <property type="evidence" value="ECO:0007669"/>
    <property type="project" value="InterPro"/>
</dbReference>
<dbReference type="EMBL" id="UINC01005077">
    <property type="protein sequence ID" value="SVA18912.1"/>
    <property type="molecule type" value="Genomic_DNA"/>
</dbReference>
<feature type="non-terminal residue" evidence="1">
    <location>
        <position position="215"/>
    </location>
</feature>
<dbReference type="PANTHER" id="PTHR34216:SF3">
    <property type="entry name" value="POLY-BETA-1,6-N-ACETYL-D-GLUCOSAMINE N-DEACETYLASE"/>
    <property type="match status" value="1"/>
</dbReference>
<gene>
    <name evidence="1" type="ORF">METZ01_LOCUS71766</name>
</gene>
<dbReference type="Gene3D" id="3.20.20.370">
    <property type="entry name" value="Glycoside hydrolase/deacetylase"/>
    <property type="match status" value="1"/>
</dbReference>
<accession>A0A381TS81</accession>
<dbReference type="SUPFAM" id="SSF88713">
    <property type="entry name" value="Glycoside hydrolase/deacetylase"/>
    <property type="match status" value="1"/>
</dbReference>
<name>A0A381TS81_9ZZZZ</name>
<reference evidence="1" key="1">
    <citation type="submission" date="2018-05" db="EMBL/GenBank/DDBJ databases">
        <authorList>
            <person name="Lanie J.A."/>
            <person name="Ng W.-L."/>
            <person name="Kazmierczak K.M."/>
            <person name="Andrzejewski T.M."/>
            <person name="Davidsen T.M."/>
            <person name="Wayne K.J."/>
            <person name="Tettelin H."/>
            <person name="Glass J.I."/>
            <person name="Rusch D."/>
            <person name="Podicherti R."/>
            <person name="Tsui H.-C.T."/>
            <person name="Winkler M.E."/>
        </authorList>
    </citation>
    <scope>NUCLEOTIDE SEQUENCE</scope>
</reference>
<dbReference type="InterPro" id="IPR051398">
    <property type="entry name" value="Polysacch_Deacetylase"/>
</dbReference>
<evidence type="ECO:0000313" key="1">
    <source>
        <dbReference type="EMBL" id="SVA18912.1"/>
    </source>
</evidence>
<dbReference type="PANTHER" id="PTHR34216">
    <property type="match status" value="1"/>
</dbReference>
<protein>
    <submittedName>
        <fullName evidence="1">Uncharacterized protein</fullName>
    </submittedName>
</protein>
<organism evidence="1">
    <name type="scientific">marine metagenome</name>
    <dbReference type="NCBI Taxonomy" id="408172"/>
    <lineage>
        <taxon>unclassified sequences</taxon>
        <taxon>metagenomes</taxon>
        <taxon>ecological metagenomes</taxon>
    </lineage>
</organism>
<dbReference type="AlphaFoldDB" id="A0A381TS81"/>